<accession>A0A3L6Q623</accession>
<dbReference type="OrthoDB" id="784393at2759"/>
<dbReference type="GO" id="GO:0003723">
    <property type="term" value="F:RNA binding"/>
    <property type="evidence" value="ECO:0007669"/>
    <property type="project" value="InterPro"/>
</dbReference>
<dbReference type="EMBL" id="PQIB02000013">
    <property type="protein sequence ID" value="RLM73123.1"/>
    <property type="molecule type" value="Genomic_DNA"/>
</dbReference>
<organism evidence="3 4">
    <name type="scientific">Panicum miliaceum</name>
    <name type="common">Proso millet</name>
    <name type="synonym">Broomcorn millet</name>
    <dbReference type="NCBI Taxonomy" id="4540"/>
    <lineage>
        <taxon>Eukaryota</taxon>
        <taxon>Viridiplantae</taxon>
        <taxon>Streptophyta</taxon>
        <taxon>Embryophyta</taxon>
        <taxon>Tracheophyta</taxon>
        <taxon>Spermatophyta</taxon>
        <taxon>Magnoliopsida</taxon>
        <taxon>Liliopsida</taxon>
        <taxon>Poales</taxon>
        <taxon>Poaceae</taxon>
        <taxon>PACMAD clade</taxon>
        <taxon>Panicoideae</taxon>
        <taxon>Panicodae</taxon>
        <taxon>Paniceae</taxon>
        <taxon>Panicinae</taxon>
        <taxon>Panicum</taxon>
        <taxon>Panicum sect. Panicum</taxon>
    </lineage>
</organism>
<name>A0A3L6Q623_PANMI</name>
<proteinExistence type="predicted"/>
<sequence>MRDLLAEAKSDIVVKSEGSTPRPGSDMGNLDPEIFFDTLLYPMTCQSLTSFASKEMTLEEYEKVPEEKRKALLALKAEERKVEIDRELRSMQQLSVIKDADEVFIKLGSDKDLKKKENVERDERAKKFLKLAEGERYCNPSGHERGGFRRGYNGGYRGPAAAPAIQDQAQFPALA</sequence>
<dbReference type="AlphaFoldDB" id="A0A3L6Q623"/>
<gene>
    <name evidence="3" type="ORF">C2845_PM15G24450</name>
</gene>
<protein>
    <recommendedName>
        <fullName evidence="2">Hyaluronan/mRNA-binding protein domain-containing protein</fullName>
    </recommendedName>
</protein>
<feature type="region of interest" description="Disordered" evidence="1">
    <location>
        <begin position="8"/>
        <end position="29"/>
    </location>
</feature>
<dbReference type="InterPro" id="IPR006861">
    <property type="entry name" value="HABP4_PAIRBP1-bd"/>
</dbReference>
<dbReference type="STRING" id="4540.A0A3L6Q623"/>
<feature type="domain" description="Hyaluronan/mRNA-binding protein" evidence="2">
    <location>
        <begin position="52"/>
        <end position="82"/>
    </location>
</feature>
<keyword evidence="4" id="KW-1185">Reference proteome</keyword>
<evidence type="ECO:0000313" key="4">
    <source>
        <dbReference type="Proteomes" id="UP000275267"/>
    </source>
</evidence>
<reference evidence="4" key="1">
    <citation type="journal article" date="2019" name="Nat. Commun.">
        <title>The genome of broomcorn millet.</title>
        <authorList>
            <person name="Zou C."/>
            <person name="Miki D."/>
            <person name="Li D."/>
            <person name="Tang Q."/>
            <person name="Xiao L."/>
            <person name="Rajput S."/>
            <person name="Deng P."/>
            <person name="Jia W."/>
            <person name="Huang R."/>
            <person name="Zhang M."/>
            <person name="Sun Y."/>
            <person name="Hu J."/>
            <person name="Fu X."/>
            <person name="Schnable P.S."/>
            <person name="Li F."/>
            <person name="Zhang H."/>
            <person name="Feng B."/>
            <person name="Zhu X."/>
            <person name="Liu R."/>
            <person name="Schnable J.C."/>
            <person name="Zhu J.-K."/>
            <person name="Zhang H."/>
        </authorList>
    </citation>
    <scope>NUCLEOTIDE SEQUENCE [LARGE SCALE GENOMIC DNA]</scope>
</reference>
<dbReference type="PANTHER" id="PTHR12299:SF75">
    <property type="entry name" value="OS05G0589600 PROTEIN"/>
    <property type="match status" value="1"/>
</dbReference>
<dbReference type="Pfam" id="PF04774">
    <property type="entry name" value="HABP4_PAI-RBP1"/>
    <property type="match status" value="1"/>
</dbReference>
<dbReference type="GO" id="GO:0005634">
    <property type="term" value="C:nucleus"/>
    <property type="evidence" value="ECO:0007669"/>
    <property type="project" value="TreeGrafter"/>
</dbReference>
<comment type="caution">
    <text evidence="3">The sequence shown here is derived from an EMBL/GenBank/DDBJ whole genome shotgun (WGS) entry which is preliminary data.</text>
</comment>
<evidence type="ECO:0000256" key="1">
    <source>
        <dbReference type="SAM" id="MobiDB-lite"/>
    </source>
</evidence>
<evidence type="ECO:0000259" key="2">
    <source>
        <dbReference type="Pfam" id="PF04774"/>
    </source>
</evidence>
<dbReference type="GO" id="GO:0005737">
    <property type="term" value="C:cytoplasm"/>
    <property type="evidence" value="ECO:0007669"/>
    <property type="project" value="TreeGrafter"/>
</dbReference>
<dbReference type="InterPro" id="IPR039764">
    <property type="entry name" value="HABP4/SERBP1-like"/>
</dbReference>
<dbReference type="Proteomes" id="UP000275267">
    <property type="component" value="Unassembled WGS sequence"/>
</dbReference>
<dbReference type="PANTHER" id="PTHR12299">
    <property type="entry name" value="HYALURONIC ACID-BINDING PROTEIN 4"/>
    <property type="match status" value="1"/>
</dbReference>
<evidence type="ECO:0000313" key="3">
    <source>
        <dbReference type="EMBL" id="RLM73123.1"/>
    </source>
</evidence>